<feature type="compositionally biased region" description="Basic and acidic residues" evidence="2">
    <location>
        <begin position="416"/>
        <end position="430"/>
    </location>
</feature>
<dbReference type="InterPro" id="IPR031657">
    <property type="entry name" value="REPA_OB_2"/>
</dbReference>
<feature type="domain" description="Replication protein A OB" evidence="4">
    <location>
        <begin position="84"/>
        <end position="178"/>
    </location>
</feature>
<dbReference type="AlphaFoldDB" id="A0A397KZR8"/>
<dbReference type="PANTHER" id="PTHR47165:SF4">
    <property type="entry name" value="OS03G0429900 PROTEIN"/>
    <property type="match status" value="1"/>
</dbReference>
<evidence type="ECO:0000259" key="4">
    <source>
        <dbReference type="Pfam" id="PF16900"/>
    </source>
</evidence>
<name>A0A397KZR8_BRACM</name>
<dbReference type="SUPFAM" id="SSF50249">
    <property type="entry name" value="Nucleic acid-binding proteins"/>
    <property type="match status" value="3"/>
</dbReference>
<dbReference type="InterPro" id="IPR003871">
    <property type="entry name" value="RFA1B/D_OB_1st"/>
</dbReference>
<evidence type="ECO:0000259" key="3">
    <source>
        <dbReference type="Pfam" id="PF02721"/>
    </source>
</evidence>
<dbReference type="InterPro" id="IPR047192">
    <property type="entry name" value="Euk_RPA1_DBD_C"/>
</dbReference>
<dbReference type="PANTHER" id="PTHR47165">
    <property type="entry name" value="OS03G0429900 PROTEIN"/>
    <property type="match status" value="1"/>
</dbReference>
<keyword evidence="1" id="KW-0238">DNA-binding</keyword>
<dbReference type="Pfam" id="PF02721">
    <property type="entry name" value="DUF223"/>
    <property type="match status" value="1"/>
</dbReference>
<organism evidence="5">
    <name type="scientific">Brassica campestris</name>
    <name type="common">Field mustard</name>
    <dbReference type="NCBI Taxonomy" id="3711"/>
    <lineage>
        <taxon>Eukaryota</taxon>
        <taxon>Viridiplantae</taxon>
        <taxon>Streptophyta</taxon>
        <taxon>Embryophyta</taxon>
        <taxon>Tracheophyta</taxon>
        <taxon>Spermatophyta</taxon>
        <taxon>Magnoliopsida</taxon>
        <taxon>eudicotyledons</taxon>
        <taxon>Gunneridae</taxon>
        <taxon>Pentapetalae</taxon>
        <taxon>rosids</taxon>
        <taxon>malvids</taxon>
        <taxon>Brassicales</taxon>
        <taxon>Brassicaceae</taxon>
        <taxon>Brassiceae</taxon>
        <taxon>Brassica</taxon>
    </lineage>
</organism>
<dbReference type="EMBL" id="KZ863683">
    <property type="protein sequence ID" value="RIA05760.1"/>
    <property type="molecule type" value="Genomic_DNA"/>
</dbReference>
<dbReference type="Gene3D" id="2.40.50.140">
    <property type="entry name" value="Nucleic acid-binding proteins"/>
    <property type="match status" value="3"/>
</dbReference>
<protein>
    <submittedName>
        <fullName evidence="5">Uncharacterized protein</fullName>
    </submittedName>
</protein>
<dbReference type="InterPro" id="IPR012340">
    <property type="entry name" value="NA-bd_OB-fold"/>
</dbReference>
<evidence type="ECO:0000256" key="2">
    <source>
        <dbReference type="SAM" id="MobiDB-lite"/>
    </source>
</evidence>
<dbReference type="Pfam" id="PF16900">
    <property type="entry name" value="REPA_OB_2"/>
    <property type="match status" value="1"/>
</dbReference>
<evidence type="ECO:0000256" key="1">
    <source>
        <dbReference type="ARBA" id="ARBA00023125"/>
    </source>
</evidence>
<dbReference type="Proteomes" id="UP000264353">
    <property type="component" value="Unassembled WGS sequence"/>
</dbReference>
<feature type="domain" description="Replication protein A 70 kDa DNA-binding subunit B/D first OB fold" evidence="3">
    <location>
        <begin position="2"/>
        <end position="60"/>
    </location>
</feature>
<reference evidence="5" key="1">
    <citation type="submission" date="2018-06" db="EMBL/GenBank/DDBJ databases">
        <title>WGS assembly of Brassica rapa FPsc.</title>
        <authorList>
            <person name="Bowman J."/>
            <person name="Kohchi T."/>
            <person name="Yamato K."/>
            <person name="Jenkins J."/>
            <person name="Shu S."/>
            <person name="Ishizaki K."/>
            <person name="Yamaoka S."/>
            <person name="Nishihama R."/>
            <person name="Nakamura Y."/>
            <person name="Berger F."/>
            <person name="Adam C."/>
            <person name="Aki S."/>
            <person name="Althoff F."/>
            <person name="Araki T."/>
            <person name="Arteaga-Vazquez M."/>
            <person name="Balasubrmanian S."/>
            <person name="Bauer D."/>
            <person name="Boehm C."/>
            <person name="Briginshaw L."/>
            <person name="Caballero-Perez J."/>
            <person name="Catarino B."/>
            <person name="Chen F."/>
            <person name="Chiyoda S."/>
            <person name="Chovatia M."/>
            <person name="Davies K."/>
            <person name="Delmans M."/>
            <person name="Demura T."/>
            <person name="Dierschke T."/>
            <person name="Dolan L."/>
            <person name="Dorantes-Acosta A."/>
            <person name="Eklund D."/>
            <person name="Florent S."/>
            <person name="Flores-Sandoval E."/>
            <person name="Fujiyama A."/>
            <person name="Fukuzawa H."/>
            <person name="Galik B."/>
            <person name="Grimanelli D."/>
            <person name="Grimwood J."/>
            <person name="Grossniklaus U."/>
            <person name="Hamada T."/>
            <person name="Haseloff J."/>
            <person name="Hetherington A."/>
            <person name="Higo A."/>
            <person name="Hirakawa Y."/>
            <person name="Hundley H."/>
            <person name="Ikeda Y."/>
            <person name="Inoue K."/>
            <person name="Inoue S."/>
            <person name="Ishida S."/>
            <person name="Jia Q."/>
            <person name="Kakita M."/>
            <person name="Kanazawa T."/>
            <person name="Kawai Y."/>
            <person name="Kawashima T."/>
            <person name="Kennedy M."/>
            <person name="Kinose K."/>
            <person name="Kinoshita T."/>
            <person name="Kohara Y."/>
            <person name="Koide E."/>
            <person name="Komatsu K."/>
            <person name="Kopischke S."/>
            <person name="Kubo M."/>
            <person name="Kyozuka J."/>
            <person name="Lagercrantz U."/>
            <person name="Lin S."/>
            <person name="Lindquist E."/>
            <person name="Lipzen A."/>
            <person name="Lu C."/>
            <person name="Luna E."/>
            <person name="Martienssen R."/>
            <person name="Minamino N."/>
            <person name="Mizutani M."/>
            <person name="Mizutani M."/>
            <person name="Mochizuki N."/>
            <person name="Monte I."/>
            <person name="Mosher R."/>
            <person name="Nagasaki H."/>
            <person name="Nakagami H."/>
            <person name="Naramoto S."/>
            <person name="Nishitani K."/>
            <person name="Ohtani M."/>
            <person name="Okamoto T."/>
            <person name="Okumura M."/>
            <person name="Phillips J."/>
            <person name="Pollak B."/>
            <person name="Reinders A."/>
            <person name="Roevekamp M."/>
            <person name="Sano R."/>
            <person name="Sawa S."/>
            <person name="Schmid M."/>
            <person name="Shirakawa M."/>
            <person name="Solano R."/>
            <person name="Spunde A."/>
            <person name="Suetsugu N."/>
            <person name="Sugano S."/>
            <person name="Sugiyama A."/>
            <person name="Sun R."/>
            <person name="Suzuki Y."/>
            <person name="Takenaka M."/>
            <person name="Takezawa D."/>
            <person name="Tomogane H."/>
            <person name="Tsuzuki M."/>
            <person name="Ueda T."/>
            <person name="Umeda M."/>
            <person name="Ward J."/>
            <person name="Watanabe Y."/>
            <person name="Yazaki K."/>
            <person name="Yokoyama R."/>
            <person name="Yoshitake Y."/>
            <person name="Yotsui I."/>
            <person name="Zachgo S."/>
            <person name="Schmutz J."/>
        </authorList>
    </citation>
    <scope>NUCLEOTIDE SEQUENCE [LARGE SCALE GENOMIC DNA]</scope>
</reference>
<gene>
    <name evidence="5" type="ORF">BRARA_K01564</name>
</gene>
<dbReference type="CDD" id="cd04481">
    <property type="entry name" value="RPA1_DBD_B_like"/>
    <property type="match status" value="1"/>
</dbReference>
<evidence type="ECO:0000313" key="5">
    <source>
        <dbReference type="EMBL" id="RIA05760.1"/>
    </source>
</evidence>
<dbReference type="GO" id="GO:0003677">
    <property type="term" value="F:DNA binding"/>
    <property type="evidence" value="ECO:0007669"/>
    <property type="project" value="UniProtKB-KW"/>
</dbReference>
<dbReference type="CDD" id="cd04476">
    <property type="entry name" value="RPA1_DBD_C"/>
    <property type="match status" value="1"/>
</dbReference>
<accession>A0A397KZR8</accession>
<proteinExistence type="predicted"/>
<sequence length="527" mass="59691">MGTRIHAQVEEDLMKKHLTVLKEGEAVSINTFQLKDYLGEFRTNPYPYKITFFRTTKVKAADDFLEYYPEKYFSDFENILSGKLDKNVLVDVIGQIVNIGPMEQIKTKGKDNSKLDIILRDTMNVHLTCTLWSDFAKKVMDYTKENNTTIVICVIKFACIKEYKGNISISNAFNSTQIFLNPETAEVKTFTAMLSGDNQLVTHSDSKVSFGSAVSLHDEMLVINPRKTISGIHDSRSVGTCVVVAKIDSVDLSKKWYYVACELCKKKVQPYGDDSDDDDDGLQHKPRYNCPKHNDIEDVIYNYFLILRVSDESEAITKFLLFDGTANKLIARPALELVEEASEELPSFVPQSLTDLVGRKFLFKIKIESKNQKGSSSPYIVDLVADDADMIKEFEELPIMKSPIVKFSDHEWEAAEEFSRTPSSRRREETSSLMSVEDQGSSTKKQKMMQVKVEQQYFFGDIMEGKDAGVAYILGKSYAKAKQSSSVLKKLAVNVMFAFMNTNFRGTDVVVNLPHTSLLQVGMVYYV</sequence>
<feature type="region of interest" description="Disordered" evidence="2">
    <location>
        <begin position="416"/>
        <end position="442"/>
    </location>
</feature>